<feature type="coiled-coil region" evidence="4">
    <location>
        <begin position="894"/>
        <end position="924"/>
    </location>
</feature>
<dbReference type="GeneID" id="39735314"/>
<evidence type="ECO:0000256" key="4">
    <source>
        <dbReference type="SAM" id="Coils"/>
    </source>
</evidence>
<sequence>MYSIDNYGIDYLIRKNINQIEGINGKIKALYEDFHVHEITKNDEILYLNDLIDKNRINKILEENEKNEERNILENISNTDLNLNLISKYINEFNQNIFRQFLQMLYEIYQLKNKKDPDDIINNSKDITIPYCFLTDVDNVTKDENFSQNEFYDKGELHDVVEKKNLRKNIHKVIKQFYPFLITETKNITKIETVISHGNILNDSLLKNKYNVNFDFNNKFGNTTSAIEVYPSLYCLKIILPDYIYKKLKKNSKKYRFCRNDELENINIHQFNDIEKFKNYSKTLERNSEFLNYENSNEKQNEINKTISKIESDNILKKKRKLIDNNLNDEKLLNLKYHSSSNELNIQILNQDETNEKKIYNTYEKSKNFNESYNETFMNDEIINNETNYVDNKLNIRINDKKNKFQGKDTYLYSYNTSHELDNMEAIENNTYLDDLNEIRKKKRELKNKKKYLHFNLYKENKDICEILNKIKINLKKKNSDISYCGIKDKRGITVQKFCIYKIKKEDIFKLIINKSKWCNNVYLSNLEYKNEKLSLGDLKGNFFKILIRGVDNDVQDKCKILSKNLKKYGFVNYYGYQRFGSKKIKNYEIGMCILKKNYKQALSLIIENSELDDESKNTLITYLNTINEENQIKKERDVRKNEKDNKNENEMIYENTKCEAKNNEIFYKNENKIFNNKSKNNHKKKKNNSIKREDSIPEDIERIINSISNKSYVEKKILNSLKNSTNFKNAFMNIPKDIFSLFIHATQSLIFNILANIRMKKYGFQIAIGDLVEINNSEILSSDDSNIDKCSKNKDICKNIVVVTQENILLYDIYDVVLPLPGDQSMMLPINLIDEYNEVLQNFNLSLNDFKSEKNFFNASGCFRKIVVKPYNVKLVFIKNNIDNSNKIPVIKSDLYKLLNEKKESEKERLQEEENDATNKDNEKICENYIKKSDEPAINESNFLNTEKEIEENIIFISNNFYHEHLVKEIPNYQLKSSIFLTCSLPKSSYITVALKEVLNL</sequence>
<organism evidence="6 7">
    <name type="scientific">Plasmodium relictum</name>
    <dbReference type="NCBI Taxonomy" id="85471"/>
    <lineage>
        <taxon>Eukaryota</taxon>
        <taxon>Sar</taxon>
        <taxon>Alveolata</taxon>
        <taxon>Apicomplexa</taxon>
        <taxon>Aconoidasida</taxon>
        <taxon>Haemosporida</taxon>
        <taxon>Plasmodiidae</taxon>
        <taxon>Plasmodium</taxon>
        <taxon>Plasmodium (Haemamoeba)</taxon>
    </lineage>
</organism>
<dbReference type="Proteomes" id="UP000220158">
    <property type="component" value="Chromosome 6"/>
</dbReference>
<dbReference type="Pfam" id="PF01142">
    <property type="entry name" value="TruD"/>
    <property type="match status" value="2"/>
</dbReference>
<proteinExistence type="inferred from homology"/>
<dbReference type="AlphaFoldDB" id="A0A1J1H709"/>
<evidence type="ECO:0000313" key="7">
    <source>
        <dbReference type="Proteomes" id="UP000220158"/>
    </source>
</evidence>
<gene>
    <name evidence="6" type="ORF">PRELSG_0618800</name>
</gene>
<dbReference type="OrthoDB" id="447290at2759"/>
<dbReference type="PANTHER" id="PTHR13326:SF21">
    <property type="entry name" value="PSEUDOURIDYLATE SYNTHASE PUS7L"/>
    <property type="match status" value="1"/>
</dbReference>
<dbReference type="RefSeq" id="XP_028532221.1">
    <property type="nucleotide sequence ID" value="XM_028675653.1"/>
</dbReference>
<keyword evidence="3" id="KW-0413">Isomerase</keyword>
<keyword evidence="7" id="KW-1185">Reference proteome</keyword>
<dbReference type="InterPro" id="IPR042214">
    <property type="entry name" value="TruD_catalytic"/>
</dbReference>
<keyword evidence="2" id="KW-0819">tRNA processing</keyword>
<dbReference type="InterPro" id="IPR011760">
    <property type="entry name" value="PsdUridine_synth_TruD_insert"/>
</dbReference>
<dbReference type="OMA" id="YYGHQRF"/>
<dbReference type="GO" id="GO:0005634">
    <property type="term" value="C:nucleus"/>
    <property type="evidence" value="ECO:0007669"/>
    <property type="project" value="TreeGrafter"/>
</dbReference>
<accession>A0A1J1H709</accession>
<dbReference type="GO" id="GO:0003723">
    <property type="term" value="F:RNA binding"/>
    <property type="evidence" value="ECO:0007669"/>
    <property type="project" value="InterPro"/>
</dbReference>
<evidence type="ECO:0000256" key="3">
    <source>
        <dbReference type="ARBA" id="ARBA00023235"/>
    </source>
</evidence>
<evidence type="ECO:0000313" key="6">
    <source>
        <dbReference type="EMBL" id="CRG99213.1"/>
    </source>
</evidence>
<dbReference type="PROSITE" id="PS50984">
    <property type="entry name" value="TRUD"/>
    <property type="match status" value="1"/>
</dbReference>
<dbReference type="Gene3D" id="3.30.2350.20">
    <property type="entry name" value="TruD, catalytic domain"/>
    <property type="match status" value="2"/>
</dbReference>
<dbReference type="KEGG" id="prel:PRELSG_0618800"/>
<name>A0A1J1H709_PLARL</name>
<dbReference type="VEuPathDB" id="PlasmoDB:PRELSG_0618800"/>
<comment type="similarity">
    <text evidence="1">Belongs to the pseudouridine synthase TruD family.</text>
</comment>
<dbReference type="InterPro" id="IPR001656">
    <property type="entry name" value="PsdUridine_synth_TruD"/>
</dbReference>
<evidence type="ECO:0000256" key="2">
    <source>
        <dbReference type="ARBA" id="ARBA00022694"/>
    </source>
</evidence>
<feature type="domain" description="TRUD" evidence="5">
    <location>
        <begin position="570"/>
        <end position="870"/>
    </location>
</feature>
<protein>
    <submittedName>
        <fullName evidence="6">U2 snRNA/tRNA pseudouridine synthase, putative</fullName>
    </submittedName>
</protein>
<dbReference type="SUPFAM" id="SSF55120">
    <property type="entry name" value="Pseudouridine synthase"/>
    <property type="match status" value="1"/>
</dbReference>
<dbReference type="GO" id="GO:0008033">
    <property type="term" value="P:tRNA processing"/>
    <property type="evidence" value="ECO:0007669"/>
    <property type="project" value="UniProtKB-KW"/>
</dbReference>
<evidence type="ECO:0000259" key="5">
    <source>
        <dbReference type="PROSITE" id="PS50984"/>
    </source>
</evidence>
<dbReference type="CDD" id="cd02576">
    <property type="entry name" value="PseudoU_synth_ScPUS7"/>
    <property type="match status" value="1"/>
</dbReference>
<dbReference type="GO" id="GO:0001522">
    <property type="term" value="P:pseudouridine synthesis"/>
    <property type="evidence" value="ECO:0007669"/>
    <property type="project" value="InterPro"/>
</dbReference>
<dbReference type="InterPro" id="IPR020103">
    <property type="entry name" value="PsdUridine_synth_cat_dom_sf"/>
</dbReference>
<dbReference type="GO" id="GO:0009982">
    <property type="term" value="F:pseudouridine synthase activity"/>
    <property type="evidence" value="ECO:0007669"/>
    <property type="project" value="InterPro"/>
</dbReference>
<dbReference type="PROSITE" id="PS01268">
    <property type="entry name" value="UPF0024"/>
    <property type="match status" value="1"/>
</dbReference>
<reference evidence="6 7" key="1">
    <citation type="submission" date="2015-04" db="EMBL/GenBank/DDBJ databases">
        <authorList>
            <consortium name="Pathogen Informatics"/>
        </authorList>
    </citation>
    <scope>NUCLEOTIDE SEQUENCE [LARGE SCALE GENOMIC DNA]</scope>
    <source>
        <strain evidence="6 7">SGS1</strain>
    </source>
</reference>
<dbReference type="InterPro" id="IPR020119">
    <property type="entry name" value="PsdUridine_synth_TruD_CS"/>
</dbReference>
<dbReference type="PANTHER" id="PTHR13326">
    <property type="entry name" value="TRNA PSEUDOURIDINE SYNTHASE D"/>
    <property type="match status" value="1"/>
</dbReference>
<evidence type="ECO:0000256" key="1">
    <source>
        <dbReference type="ARBA" id="ARBA00007953"/>
    </source>
</evidence>
<keyword evidence="4" id="KW-0175">Coiled coil</keyword>
<dbReference type="EMBL" id="LN835301">
    <property type="protein sequence ID" value="CRG99213.1"/>
    <property type="molecule type" value="Genomic_DNA"/>
</dbReference>